<sequence length="200" mass="22094">MPQLIIQTNLRLSQIPVDFNEKTTNLLAELQNKPSSMTLISVQPNQLITFGGTNEPCALVSIQSIGNQSVDENRQSCKKIFQHLQNELNISSKRIFINFINFDPCNVGWDGRIYEDIFADSNNRISIVENTDNDVCDNDDNDNQSTTLIEKPIDNGDGNDDGGGDNNVGDNNGGDNNVGDQLESETGEPVPESEEMTNEE</sequence>
<dbReference type="Pfam" id="PF01187">
    <property type="entry name" value="MIF"/>
    <property type="match status" value="1"/>
</dbReference>
<dbReference type="GO" id="GO:0004167">
    <property type="term" value="F:dopachrome isomerase activity"/>
    <property type="evidence" value="ECO:0007669"/>
    <property type="project" value="UniProtKB-EC"/>
</dbReference>
<evidence type="ECO:0000256" key="2">
    <source>
        <dbReference type="ARBA" id="ARBA00005851"/>
    </source>
</evidence>
<keyword evidence="14" id="KW-1185">Reference proteome</keyword>
<evidence type="ECO:0000256" key="3">
    <source>
        <dbReference type="ARBA" id="ARBA00022514"/>
    </source>
</evidence>
<evidence type="ECO:0000256" key="6">
    <source>
        <dbReference type="ARBA" id="ARBA00036735"/>
    </source>
</evidence>
<evidence type="ECO:0000256" key="1">
    <source>
        <dbReference type="ARBA" id="ARBA00004613"/>
    </source>
</evidence>
<evidence type="ECO:0000256" key="4">
    <source>
        <dbReference type="ARBA" id="ARBA00022525"/>
    </source>
</evidence>
<dbReference type="InParanoid" id="A0A6P6YCH8"/>
<dbReference type="OrthoDB" id="255819at2759"/>
<comment type="similarity">
    <text evidence="2">Belongs to the MIF family.</text>
</comment>
<gene>
    <name evidence="15" type="primary">LOC113796894</name>
</gene>
<evidence type="ECO:0000256" key="5">
    <source>
        <dbReference type="ARBA" id="ARBA00023235"/>
    </source>
</evidence>
<accession>A0A6P6YCH8</accession>
<comment type="catalytic activity">
    <reaction evidence="7">
        <text>L-dopachrome = 5,6-dihydroxyindole-2-carboxylate</text>
        <dbReference type="Rhea" id="RHEA:13041"/>
        <dbReference type="ChEBI" id="CHEBI:16875"/>
        <dbReference type="ChEBI" id="CHEBI:57509"/>
        <dbReference type="EC" id="5.3.3.12"/>
    </reaction>
</comment>
<dbReference type="SUPFAM" id="SSF55331">
    <property type="entry name" value="Tautomerase/MIF"/>
    <property type="match status" value="1"/>
</dbReference>
<evidence type="ECO:0000256" key="11">
    <source>
        <dbReference type="ARBA" id="ARBA00041912"/>
    </source>
</evidence>
<comment type="catalytic activity">
    <reaction evidence="6">
        <text>3-phenylpyruvate = enol-phenylpyruvate</text>
        <dbReference type="Rhea" id="RHEA:17097"/>
        <dbReference type="ChEBI" id="CHEBI:16815"/>
        <dbReference type="ChEBI" id="CHEBI:18005"/>
        <dbReference type="EC" id="5.3.2.1"/>
    </reaction>
</comment>
<evidence type="ECO:0000256" key="13">
    <source>
        <dbReference type="SAM" id="MobiDB-lite"/>
    </source>
</evidence>
<dbReference type="InterPro" id="IPR014347">
    <property type="entry name" value="Tautomerase/MIF_sf"/>
</dbReference>
<keyword evidence="5" id="KW-0413">Isomerase</keyword>
<protein>
    <recommendedName>
        <fullName evidence="12">L-dopachrome isomerase</fullName>
        <ecNumber evidence="9">5.3.2.1</ecNumber>
        <ecNumber evidence="8">5.3.3.12</ecNumber>
    </recommendedName>
    <alternativeName>
        <fullName evidence="10">L-dopachrome tautomerase</fullName>
    </alternativeName>
    <alternativeName>
        <fullName evidence="11">Phenylpyruvate tautomerase</fullName>
    </alternativeName>
</protein>
<feature type="region of interest" description="Disordered" evidence="13">
    <location>
        <begin position="131"/>
        <end position="200"/>
    </location>
</feature>
<comment type="subcellular location">
    <subcellularLocation>
        <location evidence="1">Secreted</location>
    </subcellularLocation>
</comment>
<organism evidence="14 15">
    <name type="scientific">Dermatophagoides pteronyssinus</name>
    <name type="common">European house dust mite</name>
    <dbReference type="NCBI Taxonomy" id="6956"/>
    <lineage>
        <taxon>Eukaryota</taxon>
        <taxon>Metazoa</taxon>
        <taxon>Ecdysozoa</taxon>
        <taxon>Arthropoda</taxon>
        <taxon>Chelicerata</taxon>
        <taxon>Arachnida</taxon>
        <taxon>Acari</taxon>
        <taxon>Acariformes</taxon>
        <taxon>Sarcoptiformes</taxon>
        <taxon>Astigmata</taxon>
        <taxon>Psoroptidia</taxon>
        <taxon>Analgoidea</taxon>
        <taxon>Pyroglyphidae</taxon>
        <taxon>Dermatophagoidinae</taxon>
        <taxon>Dermatophagoides</taxon>
    </lineage>
</organism>
<feature type="compositionally biased region" description="Low complexity" evidence="13">
    <location>
        <begin position="167"/>
        <end position="180"/>
    </location>
</feature>
<dbReference type="KEGG" id="dpte:113796894"/>
<evidence type="ECO:0000313" key="15">
    <source>
        <dbReference type="RefSeq" id="XP_027202985.1"/>
    </source>
</evidence>
<evidence type="ECO:0000313" key="14">
    <source>
        <dbReference type="Proteomes" id="UP000515146"/>
    </source>
</evidence>
<dbReference type="GO" id="GO:0005125">
    <property type="term" value="F:cytokine activity"/>
    <property type="evidence" value="ECO:0007669"/>
    <property type="project" value="UniProtKB-KW"/>
</dbReference>
<reference evidence="15" key="1">
    <citation type="submission" date="2025-08" db="UniProtKB">
        <authorList>
            <consortium name="RefSeq"/>
        </authorList>
    </citation>
    <scope>IDENTIFICATION</scope>
    <source>
        <strain evidence="15">Airmid</strain>
    </source>
</reference>
<dbReference type="Gene3D" id="3.30.429.10">
    <property type="entry name" value="Macrophage Migration Inhibitory Factor"/>
    <property type="match status" value="1"/>
</dbReference>
<dbReference type="Proteomes" id="UP000515146">
    <property type="component" value="Unplaced"/>
</dbReference>
<dbReference type="GO" id="GO:0005615">
    <property type="term" value="C:extracellular space"/>
    <property type="evidence" value="ECO:0007669"/>
    <property type="project" value="UniProtKB-KW"/>
</dbReference>
<dbReference type="GO" id="GO:0050178">
    <property type="term" value="F:phenylpyruvate tautomerase activity"/>
    <property type="evidence" value="ECO:0007669"/>
    <property type="project" value="UniProtKB-EC"/>
</dbReference>
<dbReference type="PANTHER" id="PTHR11954:SF6">
    <property type="entry name" value="MACROPHAGE MIGRATION INHIBITORY FACTOR"/>
    <property type="match status" value="1"/>
</dbReference>
<dbReference type="InterPro" id="IPR001398">
    <property type="entry name" value="Macrophage_inhib_fac"/>
</dbReference>
<dbReference type="EC" id="5.3.3.12" evidence="8"/>
<feature type="compositionally biased region" description="Acidic residues" evidence="13">
    <location>
        <begin position="131"/>
        <end position="142"/>
    </location>
</feature>
<name>A0A6P6YCH8_DERPT</name>
<proteinExistence type="inferred from homology"/>
<dbReference type="EC" id="5.3.2.1" evidence="9"/>
<evidence type="ECO:0000256" key="8">
    <source>
        <dbReference type="ARBA" id="ARBA00038932"/>
    </source>
</evidence>
<feature type="compositionally biased region" description="Acidic residues" evidence="13">
    <location>
        <begin position="182"/>
        <end position="200"/>
    </location>
</feature>
<keyword evidence="4" id="KW-0964">Secreted</keyword>
<dbReference type="PANTHER" id="PTHR11954">
    <property type="entry name" value="D-DOPACHROME DECARBOXYLASE"/>
    <property type="match status" value="1"/>
</dbReference>
<dbReference type="AlphaFoldDB" id="A0A6P6YCH8"/>
<keyword evidence="3" id="KW-0202">Cytokine</keyword>
<evidence type="ECO:0000256" key="12">
    <source>
        <dbReference type="ARBA" id="ARBA00042730"/>
    </source>
</evidence>
<dbReference type="RefSeq" id="XP_027202985.1">
    <property type="nucleotide sequence ID" value="XM_027347184.1"/>
</dbReference>
<evidence type="ECO:0000256" key="9">
    <source>
        <dbReference type="ARBA" id="ARBA00039086"/>
    </source>
</evidence>
<evidence type="ECO:0000256" key="10">
    <source>
        <dbReference type="ARBA" id="ARBA00041631"/>
    </source>
</evidence>
<evidence type="ECO:0000256" key="7">
    <source>
        <dbReference type="ARBA" id="ARBA00036823"/>
    </source>
</evidence>